<dbReference type="EMBL" id="CM056820">
    <property type="protein sequence ID" value="KAJ8615759.1"/>
    <property type="molecule type" value="Genomic_DNA"/>
</dbReference>
<dbReference type="Proteomes" id="UP001234297">
    <property type="component" value="Chromosome 12"/>
</dbReference>
<sequence>MLLGDCKHGIPLYYTGYVQEVKVSKIQIDPGSVVNILPIQTMNHVSLMPRSLNETGVKIHGYGGQGSRALGKIKIKYQIDDLIAFPDCNVVEAQTTYGLLLGRPWTHENHVIPSTLH</sequence>
<reference evidence="1 2" key="1">
    <citation type="journal article" date="2022" name="Hortic Res">
        <title>A haplotype resolved chromosomal level avocado genome allows analysis of novel avocado genes.</title>
        <authorList>
            <person name="Nath O."/>
            <person name="Fletcher S.J."/>
            <person name="Hayward A."/>
            <person name="Shaw L.M."/>
            <person name="Masouleh A.K."/>
            <person name="Furtado A."/>
            <person name="Henry R.J."/>
            <person name="Mitter N."/>
        </authorList>
    </citation>
    <scope>NUCLEOTIDE SEQUENCE [LARGE SCALE GENOMIC DNA]</scope>
    <source>
        <strain evidence="2">cv. Hass</strain>
    </source>
</reference>
<gene>
    <name evidence="1" type="ORF">MRB53_035131</name>
</gene>
<comment type="caution">
    <text evidence="1">The sequence shown here is derived from an EMBL/GenBank/DDBJ whole genome shotgun (WGS) entry which is preliminary data.</text>
</comment>
<keyword evidence="2" id="KW-1185">Reference proteome</keyword>
<accession>A0ACC2K3P0</accession>
<proteinExistence type="predicted"/>
<organism evidence="1 2">
    <name type="scientific">Persea americana</name>
    <name type="common">Avocado</name>
    <dbReference type="NCBI Taxonomy" id="3435"/>
    <lineage>
        <taxon>Eukaryota</taxon>
        <taxon>Viridiplantae</taxon>
        <taxon>Streptophyta</taxon>
        <taxon>Embryophyta</taxon>
        <taxon>Tracheophyta</taxon>
        <taxon>Spermatophyta</taxon>
        <taxon>Magnoliopsida</taxon>
        <taxon>Magnoliidae</taxon>
        <taxon>Laurales</taxon>
        <taxon>Lauraceae</taxon>
        <taxon>Persea</taxon>
    </lineage>
</organism>
<protein>
    <submittedName>
        <fullName evidence="1">Uncharacterized protein</fullName>
    </submittedName>
</protein>
<evidence type="ECO:0000313" key="1">
    <source>
        <dbReference type="EMBL" id="KAJ8615759.1"/>
    </source>
</evidence>
<name>A0ACC2K3P0_PERAE</name>
<evidence type="ECO:0000313" key="2">
    <source>
        <dbReference type="Proteomes" id="UP001234297"/>
    </source>
</evidence>